<dbReference type="OrthoDB" id="5296155at2759"/>
<dbReference type="RefSeq" id="XP_018038108.1">
    <property type="nucleotide sequence ID" value="XM_018184856.1"/>
</dbReference>
<organism evidence="3 4">
    <name type="scientific">Paraphaeosphaeria sporulosa</name>
    <dbReference type="NCBI Taxonomy" id="1460663"/>
    <lineage>
        <taxon>Eukaryota</taxon>
        <taxon>Fungi</taxon>
        <taxon>Dikarya</taxon>
        <taxon>Ascomycota</taxon>
        <taxon>Pezizomycotina</taxon>
        <taxon>Dothideomycetes</taxon>
        <taxon>Pleosporomycetidae</taxon>
        <taxon>Pleosporales</taxon>
        <taxon>Massarineae</taxon>
        <taxon>Didymosphaeriaceae</taxon>
        <taxon>Paraphaeosphaeria</taxon>
    </lineage>
</organism>
<name>A0A177CJR8_9PLEO</name>
<keyword evidence="2" id="KW-1133">Transmembrane helix</keyword>
<evidence type="ECO:0000313" key="4">
    <source>
        <dbReference type="Proteomes" id="UP000077069"/>
    </source>
</evidence>
<keyword evidence="4" id="KW-1185">Reference proteome</keyword>
<keyword evidence="2" id="KW-0812">Transmembrane</keyword>
<dbReference type="Proteomes" id="UP000077069">
    <property type="component" value="Unassembled WGS sequence"/>
</dbReference>
<sequence length="377" mass="40918">MGIWSPKKHYLNQVGFEQHQDQPKRISTSAGHRLTVILENGASDSHTSKTREAHRDSIRKSGLSAILADVPEDRGASAHSSGYSYNVWSENEKFAALRNHKQIAKRGGWKRLLTILAVILLLIIALGVGLGVGLKKKSESSSSSTPTTSSNSDSGSADTPASPTSTSTSSASSSAQPSNFPLGTYSLVTFLDTVQTNCTSNPLTWTCAPYTDYYTSVSKSQAIFNWIISGSKDAYKISSTDNPFSISFKNADLELLDEGKDNERFRFQIDQTKTVSPSTNLTSDNAAVECDFVGNLQGVMYTKMAKEYPSDQDPDASTTYTTWPYAVKVEQTAAGGNNVPSCYKTTSSGQHGESVSLEAEVETTMCSCLYKNWHTPM</sequence>
<evidence type="ECO:0008006" key="5">
    <source>
        <dbReference type="Google" id="ProtNLM"/>
    </source>
</evidence>
<dbReference type="InParanoid" id="A0A177CJR8"/>
<evidence type="ECO:0000256" key="1">
    <source>
        <dbReference type="SAM" id="MobiDB-lite"/>
    </source>
</evidence>
<proteinExistence type="predicted"/>
<protein>
    <recommendedName>
        <fullName evidence="5">Tat pathway signal sequence</fullName>
    </recommendedName>
</protein>
<keyword evidence="2" id="KW-0472">Membrane</keyword>
<accession>A0A177CJR8</accession>
<evidence type="ECO:0000313" key="3">
    <source>
        <dbReference type="EMBL" id="OAG07743.1"/>
    </source>
</evidence>
<dbReference type="STRING" id="1460663.A0A177CJR8"/>
<feature type="region of interest" description="Disordered" evidence="1">
    <location>
        <begin position="136"/>
        <end position="177"/>
    </location>
</feature>
<feature type="transmembrane region" description="Helical" evidence="2">
    <location>
        <begin position="112"/>
        <end position="134"/>
    </location>
</feature>
<dbReference type="AlphaFoldDB" id="A0A177CJR8"/>
<feature type="compositionally biased region" description="Low complexity" evidence="1">
    <location>
        <begin position="140"/>
        <end position="177"/>
    </location>
</feature>
<dbReference type="GeneID" id="28768342"/>
<gene>
    <name evidence="3" type="ORF">CC84DRAFT_1258774</name>
</gene>
<evidence type="ECO:0000256" key="2">
    <source>
        <dbReference type="SAM" id="Phobius"/>
    </source>
</evidence>
<reference evidence="3 4" key="1">
    <citation type="submission" date="2016-05" db="EMBL/GenBank/DDBJ databases">
        <title>Comparative analysis of secretome profiles of manganese(II)-oxidizing ascomycete fungi.</title>
        <authorList>
            <consortium name="DOE Joint Genome Institute"/>
            <person name="Zeiner C.A."/>
            <person name="Purvine S.O."/>
            <person name="Zink E.M."/>
            <person name="Wu S."/>
            <person name="Pasa-Tolic L."/>
            <person name="Chaput D.L."/>
            <person name="Haridas S."/>
            <person name="Grigoriev I.V."/>
            <person name="Santelli C.M."/>
            <person name="Hansel C.M."/>
        </authorList>
    </citation>
    <scope>NUCLEOTIDE SEQUENCE [LARGE SCALE GENOMIC DNA]</scope>
    <source>
        <strain evidence="3 4">AP3s5-JAC2a</strain>
    </source>
</reference>
<dbReference type="EMBL" id="KV441551">
    <property type="protein sequence ID" value="OAG07743.1"/>
    <property type="molecule type" value="Genomic_DNA"/>
</dbReference>